<comment type="caution">
    <text evidence="2">The sequence shown here is derived from an EMBL/GenBank/DDBJ whole genome shotgun (WGS) entry which is preliminary data.</text>
</comment>
<dbReference type="InterPro" id="IPR011990">
    <property type="entry name" value="TPR-like_helical_dom_sf"/>
</dbReference>
<proteinExistence type="predicted"/>
<feature type="domain" description="HTH cro/C1-type" evidence="1">
    <location>
        <begin position="12"/>
        <end position="67"/>
    </location>
</feature>
<evidence type="ECO:0000313" key="3">
    <source>
        <dbReference type="Proteomes" id="UP001154322"/>
    </source>
</evidence>
<dbReference type="Pfam" id="PF01381">
    <property type="entry name" value="HTH_3"/>
    <property type="match status" value="1"/>
</dbReference>
<reference evidence="2" key="1">
    <citation type="submission" date="2022-06" db="EMBL/GenBank/DDBJ databases">
        <authorList>
            <person name="Dietemann V."/>
            <person name="Ory F."/>
            <person name="Dainat B."/>
            <person name="Oberhansli S."/>
        </authorList>
    </citation>
    <scope>NUCLEOTIDE SEQUENCE</scope>
    <source>
        <strain evidence="2">Ena-SAMPLE-TAB-26-04-2022-14:26:32:270-5432</strain>
    </source>
</reference>
<keyword evidence="3" id="KW-1185">Reference proteome</keyword>
<dbReference type="RefSeq" id="WP_213425832.1">
    <property type="nucleotide sequence ID" value="NZ_AP031286.1"/>
</dbReference>
<accession>A0ABN8U1P9</accession>
<dbReference type="SUPFAM" id="SSF47413">
    <property type="entry name" value="lambda repressor-like DNA-binding domains"/>
    <property type="match status" value="1"/>
</dbReference>
<name>A0ABN8U1P9_9BACL</name>
<gene>
    <name evidence="2" type="ORF">WJ0W_000700</name>
</gene>
<dbReference type="Gene3D" id="1.10.260.40">
    <property type="entry name" value="lambda repressor-like DNA-binding domains"/>
    <property type="match status" value="1"/>
</dbReference>
<sequence>MRSEQRLVGELIYEYRKKARYTLRQLSALSGIPKGTISKIERGETKRPELATVLALTSPLSIPYADVVSHYLVTERRKSVLQPMLQEAIRTGDIQVMVKIAARFLECDGADSYDLTAELYRMAESVADATARLGLFELITTYAREHGIQPYLAKALFQTYLIQRNDFSKLDLTFHTGTYLLNYINFFSEEDKALLHFKLGFHAYALQLYEKCIELCIPVGKKYKCDHLTQARALLLICNSYYYLGDYFLAEQYLYECKKYPFAEIQENVTLTEACIAGRKGNSKQAISQLLICLEQSSPNHAIHVVNELLELYLQEQNIDAIEQLIDDESRILNADYNTPFKKSELALYFKLKAGYYIVLKEYEDAIDCYIKSAILYSEISAFKDSNECFYLLFKMLSSERVNPPVNDQLREAYNILRKS</sequence>
<dbReference type="Proteomes" id="UP001154322">
    <property type="component" value="Unassembled WGS sequence"/>
</dbReference>
<evidence type="ECO:0000313" key="2">
    <source>
        <dbReference type="EMBL" id="CAH8243460.1"/>
    </source>
</evidence>
<dbReference type="InterPro" id="IPR001387">
    <property type="entry name" value="Cro/C1-type_HTH"/>
</dbReference>
<dbReference type="Gene3D" id="1.25.40.10">
    <property type="entry name" value="Tetratricopeptide repeat domain"/>
    <property type="match status" value="1"/>
</dbReference>
<dbReference type="EMBL" id="CALYLO010000001">
    <property type="protein sequence ID" value="CAH8243460.1"/>
    <property type="molecule type" value="Genomic_DNA"/>
</dbReference>
<dbReference type="SMART" id="SM00530">
    <property type="entry name" value="HTH_XRE"/>
    <property type="match status" value="1"/>
</dbReference>
<dbReference type="PROSITE" id="PS50943">
    <property type="entry name" value="HTH_CROC1"/>
    <property type="match status" value="1"/>
</dbReference>
<protein>
    <submittedName>
        <fullName evidence="2">Helix-turn-helix transcriptional regulator</fullName>
    </submittedName>
</protein>
<organism evidence="2 3">
    <name type="scientific">Paenibacillus melissococcoides</name>
    <dbReference type="NCBI Taxonomy" id="2912268"/>
    <lineage>
        <taxon>Bacteria</taxon>
        <taxon>Bacillati</taxon>
        <taxon>Bacillota</taxon>
        <taxon>Bacilli</taxon>
        <taxon>Bacillales</taxon>
        <taxon>Paenibacillaceae</taxon>
        <taxon>Paenibacillus</taxon>
    </lineage>
</organism>
<evidence type="ECO:0000259" key="1">
    <source>
        <dbReference type="PROSITE" id="PS50943"/>
    </source>
</evidence>
<dbReference type="InterPro" id="IPR010982">
    <property type="entry name" value="Lambda_DNA-bd_dom_sf"/>
</dbReference>
<dbReference type="CDD" id="cd00093">
    <property type="entry name" value="HTH_XRE"/>
    <property type="match status" value="1"/>
</dbReference>